<evidence type="ECO:0000259" key="9">
    <source>
        <dbReference type="PROSITE" id="PS50011"/>
    </source>
</evidence>
<dbReference type="SMART" id="SM00220">
    <property type="entry name" value="S_TKc"/>
    <property type="match status" value="1"/>
</dbReference>
<dbReference type="PROSITE" id="PS00107">
    <property type="entry name" value="PROTEIN_KINASE_ATP"/>
    <property type="match status" value="1"/>
</dbReference>
<keyword evidence="11" id="KW-1185">Reference proteome</keyword>
<dbReference type="InterPro" id="IPR011009">
    <property type="entry name" value="Kinase-like_dom_sf"/>
</dbReference>
<evidence type="ECO:0000256" key="7">
    <source>
        <dbReference type="PROSITE-ProRule" id="PRU00339"/>
    </source>
</evidence>
<dbReference type="HOGENOM" id="CLU_013589_0_1_0"/>
<dbReference type="RefSeq" id="WP_025409944.1">
    <property type="nucleotide sequence ID" value="NZ_CP007128.1"/>
</dbReference>
<dbReference type="InterPro" id="IPR008271">
    <property type="entry name" value="Ser/Thr_kinase_AS"/>
</dbReference>
<dbReference type="InterPro" id="IPR011990">
    <property type="entry name" value="TPR-like_helical_dom_sf"/>
</dbReference>
<keyword evidence="4 8" id="KW-0547">Nucleotide-binding</keyword>
<keyword evidence="3" id="KW-0808">Transferase</keyword>
<feature type="domain" description="Protein kinase" evidence="9">
    <location>
        <begin position="27"/>
        <end position="286"/>
    </location>
</feature>
<dbReference type="SMART" id="SM00028">
    <property type="entry name" value="TPR"/>
    <property type="match status" value="5"/>
</dbReference>
<dbReference type="PROSITE" id="PS50011">
    <property type="entry name" value="PROTEIN_KINASE_DOM"/>
    <property type="match status" value="1"/>
</dbReference>
<evidence type="ECO:0000256" key="2">
    <source>
        <dbReference type="ARBA" id="ARBA00022527"/>
    </source>
</evidence>
<dbReference type="Proteomes" id="UP000019151">
    <property type="component" value="Chromosome"/>
</dbReference>
<dbReference type="Gene3D" id="3.40.50.10070">
    <property type="entry name" value="TolB, N-terminal domain"/>
    <property type="match status" value="1"/>
</dbReference>
<dbReference type="FunFam" id="1.10.510.10:FF:000021">
    <property type="entry name" value="Serine/threonine protein kinase"/>
    <property type="match status" value="1"/>
</dbReference>
<evidence type="ECO:0000256" key="5">
    <source>
        <dbReference type="ARBA" id="ARBA00022777"/>
    </source>
</evidence>
<keyword evidence="5 10" id="KW-0418">Kinase</keyword>
<evidence type="ECO:0000256" key="4">
    <source>
        <dbReference type="ARBA" id="ARBA00022741"/>
    </source>
</evidence>
<dbReference type="InterPro" id="IPR000719">
    <property type="entry name" value="Prot_kinase_dom"/>
</dbReference>
<dbReference type="EMBL" id="CP007128">
    <property type="protein sequence ID" value="AHG88404.1"/>
    <property type="molecule type" value="Genomic_DNA"/>
</dbReference>
<dbReference type="InParanoid" id="W0RBC7"/>
<keyword evidence="2" id="KW-0723">Serine/threonine-protein kinase</keyword>
<dbReference type="PANTHER" id="PTHR43289:SF6">
    <property type="entry name" value="SERINE_THREONINE-PROTEIN KINASE NEKL-3"/>
    <property type="match status" value="1"/>
</dbReference>
<dbReference type="SUPFAM" id="SSF56112">
    <property type="entry name" value="Protein kinase-like (PK-like)"/>
    <property type="match status" value="1"/>
</dbReference>
<evidence type="ECO:0000256" key="3">
    <source>
        <dbReference type="ARBA" id="ARBA00022679"/>
    </source>
</evidence>
<dbReference type="Gene3D" id="3.30.200.20">
    <property type="entry name" value="Phosphorylase Kinase, domain 1"/>
    <property type="match status" value="1"/>
</dbReference>
<organism evidence="10 11">
    <name type="scientific">Gemmatirosa kalamazoonensis</name>
    <dbReference type="NCBI Taxonomy" id="861299"/>
    <lineage>
        <taxon>Bacteria</taxon>
        <taxon>Pseudomonadati</taxon>
        <taxon>Gemmatimonadota</taxon>
        <taxon>Gemmatimonadia</taxon>
        <taxon>Gemmatimonadales</taxon>
        <taxon>Gemmatimonadaceae</taxon>
        <taxon>Gemmatirosa</taxon>
    </lineage>
</organism>
<keyword evidence="7" id="KW-0802">TPR repeat</keyword>
<dbReference type="PROSITE" id="PS50293">
    <property type="entry name" value="TPR_REGION"/>
    <property type="match status" value="1"/>
</dbReference>
<dbReference type="Pfam" id="PF00069">
    <property type="entry name" value="Pkinase"/>
    <property type="match status" value="1"/>
</dbReference>
<dbReference type="KEGG" id="gba:J421_0867"/>
<feature type="repeat" description="TPR" evidence="7">
    <location>
        <begin position="648"/>
        <end position="681"/>
    </location>
</feature>
<dbReference type="EC" id="2.7.11.1" evidence="1"/>
<dbReference type="PROSITE" id="PS00108">
    <property type="entry name" value="PROTEIN_KINASE_ST"/>
    <property type="match status" value="1"/>
</dbReference>
<dbReference type="Gene3D" id="1.25.40.10">
    <property type="entry name" value="Tetratricopeptide repeat domain"/>
    <property type="match status" value="3"/>
</dbReference>
<evidence type="ECO:0000313" key="11">
    <source>
        <dbReference type="Proteomes" id="UP000019151"/>
    </source>
</evidence>
<name>W0RBC7_9BACT</name>
<dbReference type="CDD" id="cd14014">
    <property type="entry name" value="STKc_PknB_like"/>
    <property type="match status" value="1"/>
</dbReference>
<accession>W0RBC7</accession>
<dbReference type="PATRIC" id="fig|861299.3.peg.880"/>
<dbReference type="OrthoDB" id="9779074at2"/>
<protein>
    <recommendedName>
        <fullName evidence="1">non-specific serine/threonine protein kinase</fullName>
        <ecNumber evidence="1">2.7.11.1</ecNumber>
    </recommendedName>
</protein>
<sequence>MEQNDPQAAADLLNSGDALRAALKGRYVVQRELGRGGMATVYLAEDREQGRTVAVKLLRQELSFDTGIERFRREIEHVGRLNHPNIVPIYDAGDADGRLFYVMPFVEGESLRQLLVRRGQLPLEEAVRFVVEAGEALAYAHEQGLVHRDIKPENLLISRGHALVCDFGVARAVDESNEARLTATGLAVGTSAYMSPEQWGETRRIDGAADQYSLACVLYELLAGEPPFMGPTPHAIMARHFQAPVPSVCILRPGVPMGVDQAIQRALAKVPADRFPSIGAFLDAVRAGVAGGVTYATPLQLPVATDTPSASAARPAPAWRRPVLAVVAAAVLGVAGFLAARQLRHDAPAAGESPRIAVLPFRGDGATADPQLADGTAEAITDELAGISGLRVIAYSSTKKYRDSQLSHRDIARELDVGYLVEGTVRWLGANDSVHLSARLVRAADDELVKTFSFDVPSGSATRIHSQLAANVAEALDIVLVGDEQRRLTSRQTRSAEAFEYLVRGNAAYNRSWSRADVLSALDFYQKAVDTDPTFALAQAKLARTHAWIHRLRIGPGEARLLAAKQAADRALALDPNLAEGHIALGLYYYWGRQDYERAIQEFTRAGQLQPSDAEVFLQLGNVSRRQGKFREAIESYRRSAELDPNSARAWFNLGETLLFIRQYAEARKHLEHATALAPDFLEAYTQRMRLVLNERGDVAAARDILRTAEERVPPNAWRPPMVELTRVIRHPNLDEFLAKLRPGAYGLDTALYHLEKGTMLWQLQRLPAARVQLDSARVRLERLRDDQPDQSWIYQSLAVAEAGLGHADAAVRAASRGEELQPPSKDALEGVGPLSNFGTVYAMLGDARKSAVYFDSALARPSWASVAWLRTEPMLAGVRNDPAFQQLFARWERR</sequence>
<dbReference type="GO" id="GO:0004674">
    <property type="term" value="F:protein serine/threonine kinase activity"/>
    <property type="evidence" value="ECO:0007669"/>
    <property type="project" value="UniProtKB-KW"/>
</dbReference>
<dbReference type="SUPFAM" id="SSF48452">
    <property type="entry name" value="TPR-like"/>
    <property type="match status" value="2"/>
</dbReference>
<reference evidence="10 11" key="1">
    <citation type="journal article" date="2014" name="Genome Announc.">
        <title>Genome Sequence and Methylome of Soil Bacterium Gemmatirosa kalamazoonensis KBS708T, a Member of the Rarely Cultivated Gemmatimonadetes Phylum.</title>
        <authorList>
            <person name="Debruyn J.M."/>
            <person name="Radosevich M."/>
            <person name="Wommack K.E."/>
            <person name="Polson S.W."/>
            <person name="Hauser L.J."/>
            <person name="Fawaz M.N."/>
            <person name="Korlach J."/>
            <person name="Tsai Y.C."/>
        </authorList>
    </citation>
    <scope>NUCLEOTIDE SEQUENCE [LARGE SCALE GENOMIC DNA]</scope>
    <source>
        <strain evidence="10 11">KBS708</strain>
    </source>
</reference>
<dbReference type="AlphaFoldDB" id="W0RBC7"/>
<dbReference type="GO" id="GO:0005524">
    <property type="term" value="F:ATP binding"/>
    <property type="evidence" value="ECO:0007669"/>
    <property type="project" value="UniProtKB-UniRule"/>
</dbReference>
<dbReference type="eggNOG" id="COG0515">
    <property type="taxonomic scope" value="Bacteria"/>
</dbReference>
<feature type="binding site" evidence="8">
    <location>
        <position position="56"/>
    </location>
    <ligand>
        <name>ATP</name>
        <dbReference type="ChEBI" id="CHEBI:30616"/>
    </ligand>
</feature>
<evidence type="ECO:0000313" key="10">
    <source>
        <dbReference type="EMBL" id="AHG88404.1"/>
    </source>
</evidence>
<dbReference type="InterPro" id="IPR019734">
    <property type="entry name" value="TPR_rpt"/>
</dbReference>
<dbReference type="PANTHER" id="PTHR43289">
    <property type="entry name" value="MITOGEN-ACTIVATED PROTEIN KINASE KINASE KINASE 20-RELATED"/>
    <property type="match status" value="1"/>
</dbReference>
<gene>
    <name evidence="10" type="ORF">J421_0867</name>
</gene>
<evidence type="ECO:0000256" key="1">
    <source>
        <dbReference type="ARBA" id="ARBA00012513"/>
    </source>
</evidence>
<dbReference type="InterPro" id="IPR017441">
    <property type="entry name" value="Protein_kinase_ATP_BS"/>
</dbReference>
<dbReference type="Gene3D" id="1.10.510.10">
    <property type="entry name" value="Transferase(Phosphotransferase) domain 1"/>
    <property type="match status" value="1"/>
</dbReference>
<dbReference type="Pfam" id="PF13414">
    <property type="entry name" value="TPR_11"/>
    <property type="match status" value="1"/>
</dbReference>
<evidence type="ECO:0000256" key="6">
    <source>
        <dbReference type="ARBA" id="ARBA00022840"/>
    </source>
</evidence>
<dbReference type="PROSITE" id="PS50005">
    <property type="entry name" value="TPR"/>
    <property type="match status" value="2"/>
</dbReference>
<feature type="repeat" description="TPR" evidence="7">
    <location>
        <begin position="614"/>
        <end position="647"/>
    </location>
</feature>
<keyword evidence="6 8" id="KW-0067">ATP-binding</keyword>
<dbReference type="STRING" id="861299.J421_0867"/>
<proteinExistence type="predicted"/>
<evidence type="ECO:0000256" key="8">
    <source>
        <dbReference type="PROSITE-ProRule" id="PRU10141"/>
    </source>
</evidence>